<feature type="domain" description="GST N-terminal" evidence="4">
    <location>
        <begin position="4"/>
        <end position="81"/>
    </location>
</feature>
<evidence type="ECO:0000259" key="5">
    <source>
        <dbReference type="PROSITE" id="PS50405"/>
    </source>
</evidence>
<dbReference type="PANTHER" id="PTHR11571:SF150">
    <property type="entry name" value="GLUTATHIONE S-TRANSFERASE"/>
    <property type="match status" value="1"/>
</dbReference>
<dbReference type="InterPro" id="IPR004045">
    <property type="entry name" value="Glutathione_S-Trfase_N"/>
</dbReference>
<comment type="function">
    <text evidence="3">S-crystallins are structural components of squids and octopi eye lens. Contains relatively little if any GST activity.</text>
</comment>
<dbReference type="InterPro" id="IPR036249">
    <property type="entry name" value="Thioredoxin-like_sf"/>
</dbReference>
<dbReference type="InterPro" id="IPR036282">
    <property type="entry name" value="Glutathione-S-Trfase_C_sf"/>
</dbReference>
<name>A0A8S3YT39_9EUPU</name>
<dbReference type="SUPFAM" id="SSF47616">
    <property type="entry name" value="GST C-terminal domain-like"/>
    <property type="match status" value="1"/>
</dbReference>
<keyword evidence="2" id="KW-0273">Eye lens protein</keyword>
<dbReference type="PROSITE" id="PS50405">
    <property type="entry name" value="GST_CTER"/>
    <property type="match status" value="1"/>
</dbReference>
<dbReference type="Pfam" id="PF02798">
    <property type="entry name" value="GST_N"/>
    <property type="match status" value="1"/>
</dbReference>
<dbReference type="Pfam" id="PF14497">
    <property type="entry name" value="GST_C_3"/>
    <property type="match status" value="1"/>
</dbReference>
<evidence type="ECO:0008006" key="8">
    <source>
        <dbReference type="Google" id="ProtNLM"/>
    </source>
</evidence>
<proteinExistence type="inferred from homology"/>
<organism evidence="6 7">
    <name type="scientific">Candidula unifasciata</name>
    <dbReference type="NCBI Taxonomy" id="100452"/>
    <lineage>
        <taxon>Eukaryota</taxon>
        <taxon>Metazoa</taxon>
        <taxon>Spiralia</taxon>
        <taxon>Lophotrochozoa</taxon>
        <taxon>Mollusca</taxon>
        <taxon>Gastropoda</taxon>
        <taxon>Heterobranchia</taxon>
        <taxon>Euthyneura</taxon>
        <taxon>Panpulmonata</taxon>
        <taxon>Eupulmonata</taxon>
        <taxon>Stylommatophora</taxon>
        <taxon>Helicina</taxon>
        <taxon>Helicoidea</taxon>
        <taxon>Geomitridae</taxon>
        <taxon>Candidula</taxon>
    </lineage>
</organism>
<evidence type="ECO:0000256" key="3">
    <source>
        <dbReference type="ARBA" id="ARBA00049616"/>
    </source>
</evidence>
<reference evidence="6" key="1">
    <citation type="submission" date="2021-04" db="EMBL/GenBank/DDBJ databases">
        <authorList>
            <consortium name="Molecular Ecology Group"/>
        </authorList>
    </citation>
    <scope>NUCLEOTIDE SEQUENCE</scope>
</reference>
<dbReference type="OrthoDB" id="414243at2759"/>
<evidence type="ECO:0000313" key="7">
    <source>
        <dbReference type="Proteomes" id="UP000678393"/>
    </source>
</evidence>
<sequence>MAPKSMRLIYFDARGKAEISRLVLAAAGQTYEDVRLTKEQWPAEKPNTPFLQLPVLEIDGKRYGQSIAIATYLAREFGFCGKSNIEELQINQAIQLAVDLMNTGSKAFYESDPAKKFPKYFQFFEKLLKESGTGFVVGNSLTLADIVFYDLVFNYISRKVASIEGYPLLQALSKTVESNEKIKAYLAARKPTEF</sequence>
<dbReference type="EMBL" id="CAJHNH020000412">
    <property type="protein sequence ID" value="CAG5117476.1"/>
    <property type="molecule type" value="Genomic_DNA"/>
</dbReference>
<dbReference type="AlphaFoldDB" id="A0A8S3YT39"/>
<comment type="similarity">
    <text evidence="1">Belongs to the GST superfamily.</text>
</comment>
<dbReference type="PROSITE" id="PS50404">
    <property type="entry name" value="GST_NTER"/>
    <property type="match status" value="1"/>
</dbReference>
<dbReference type="CDD" id="cd03039">
    <property type="entry name" value="GST_N_Sigma_like"/>
    <property type="match status" value="1"/>
</dbReference>
<dbReference type="GO" id="GO:0004364">
    <property type="term" value="F:glutathione transferase activity"/>
    <property type="evidence" value="ECO:0007669"/>
    <property type="project" value="TreeGrafter"/>
</dbReference>
<accession>A0A8S3YT39</accession>
<dbReference type="GO" id="GO:0005212">
    <property type="term" value="F:structural constituent of eye lens"/>
    <property type="evidence" value="ECO:0007669"/>
    <property type="project" value="UniProtKB-KW"/>
</dbReference>
<dbReference type="CDD" id="cd03192">
    <property type="entry name" value="GST_C_Sigma_like"/>
    <property type="match status" value="1"/>
</dbReference>
<evidence type="ECO:0000259" key="4">
    <source>
        <dbReference type="PROSITE" id="PS50404"/>
    </source>
</evidence>
<keyword evidence="7" id="KW-1185">Reference proteome</keyword>
<gene>
    <name evidence="6" type="ORF">CUNI_LOCUS3034</name>
</gene>
<dbReference type="Gene3D" id="3.40.30.10">
    <property type="entry name" value="Glutaredoxin"/>
    <property type="match status" value="1"/>
</dbReference>
<dbReference type="SFLD" id="SFLDG00363">
    <property type="entry name" value="AMPS_(cytGST):_Alpha-__Mu-__Pi"/>
    <property type="match status" value="1"/>
</dbReference>
<dbReference type="Gene3D" id="1.20.1050.10">
    <property type="match status" value="1"/>
</dbReference>
<dbReference type="InterPro" id="IPR040079">
    <property type="entry name" value="Glutathione_S-Trfase"/>
</dbReference>
<evidence type="ECO:0000256" key="2">
    <source>
        <dbReference type="ARBA" id="ARBA00022613"/>
    </source>
</evidence>
<dbReference type="InterPro" id="IPR010987">
    <property type="entry name" value="Glutathione-S-Trfase_C-like"/>
</dbReference>
<dbReference type="FunFam" id="3.40.30.10:FF:000035">
    <property type="entry name" value="hematopoietic prostaglandin D synthase"/>
    <property type="match status" value="1"/>
</dbReference>
<comment type="caution">
    <text evidence="6">The sequence shown here is derived from an EMBL/GenBank/DDBJ whole genome shotgun (WGS) entry which is preliminary data.</text>
</comment>
<dbReference type="Proteomes" id="UP000678393">
    <property type="component" value="Unassembled WGS sequence"/>
</dbReference>
<evidence type="ECO:0000256" key="1">
    <source>
        <dbReference type="ARBA" id="ARBA00007409"/>
    </source>
</evidence>
<feature type="domain" description="GST C-terminal" evidence="5">
    <location>
        <begin position="59"/>
        <end position="194"/>
    </location>
</feature>
<dbReference type="InterPro" id="IPR004046">
    <property type="entry name" value="GST_C"/>
</dbReference>
<dbReference type="GO" id="GO:0006749">
    <property type="term" value="P:glutathione metabolic process"/>
    <property type="evidence" value="ECO:0007669"/>
    <property type="project" value="TreeGrafter"/>
</dbReference>
<dbReference type="InterPro" id="IPR050213">
    <property type="entry name" value="GST_superfamily"/>
</dbReference>
<evidence type="ECO:0000313" key="6">
    <source>
        <dbReference type="EMBL" id="CAG5117476.1"/>
    </source>
</evidence>
<dbReference type="PANTHER" id="PTHR11571">
    <property type="entry name" value="GLUTATHIONE S-TRANSFERASE"/>
    <property type="match status" value="1"/>
</dbReference>
<protein>
    <recommendedName>
        <fullName evidence="8">Glutathione transferase</fullName>
    </recommendedName>
</protein>
<dbReference type="SFLD" id="SFLDS00019">
    <property type="entry name" value="Glutathione_Transferase_(cytos"/>
    <property type="match status" value="1"/>
</dbReference>
<dbReference type="SFLD" id="SFLDG01205">
    <property type="entry name" value="AMPS.1"/>
    <property type="match status" value="1"/>
</dbReference>
<dbReference type="SUPFAM" id="SSF52833">
    <property type="entry name" value="Thioredoxin-like"/>
    <property type="match status" value="1"/>
</dbReference>